<gene>
    <name evidence="1" type="ORF">GCM10011494_34450</name>
</gene>
<dbReference type="RefSeq" id="WP_188772801.1">
    <property type="nucleotide sequence ID" value="NZ_BMHK01000034.1"/>
</dbReference>
<protein>
    <submittedName>
        <fullName evidence="1">Uncharacterized protein</fullName>
    </submittedName>
</protein>
<sequence length="276" mass="31337">MTERRPAYDDSERERIRSLLLRYKDDHGVGVPTLQLRIAEAIGDANPDRVPLKSLQRFIAATHRTDDALVDHCMNFLMSVAPPPAEDGLASALRAFLGADLTEGEDCAHLAGRYHGRFLTAEADRFAEDSKFAYANLTLTDRGQGYLEAEEAEFNFGRDPHPLYQRPDAFPASFAEHERHLYRGIALPYVSGFSRQQTYVLMLRNYLHARWYILRPAQGQAARLEGDALEPPLYTSLMAESPEGKSYPLPVWERTFRAEFTRVNEEESEEEAVSRS</sequence>
<evidence type="ECO:0000313" key="2">
    <source>
        <dbReference type="Proteomes" id="UP000608154"/>
    </source>
</evidence>
<reference evidence="1" key="1">
    <citation type="journal article" date="2014" name="Int. J. Syst. Evol. Microbiol.">
        <title>Complete genome sequence of Corynebacterium casei LMG S-19264T (=DSM 44701T), isolated from a smear-ripened cheese.</title>
        <authorList>
            <consortium name="US DOE Joint Genome Institute (JGI-PGF)"/>
            <person name="Walter F."/>
            <person name="Albersmeier A."/>
            <person name="Kalinowski J."/>
            <person name="Ruckert C."/>
        </authorList>
    </citation>
    <scope>NUCLEOTIDE SEQUENCE</scope>
    <source>
        <strain evidence="1">CGMCC 1.15095</strain>
    </source>
</reference>
<accession>A0A916X618</accession>
<dbReference type="Proteomes" id="UP000608154">
    <property type="component" value="Unassembled WGS sequence"/>
</dbReference>
<name>A0A916X618_9SPHN</name>
<reference evidence="1" key="2">
    <citation type="submission" date="2020-09" db="EMBL/GenBank/DDBJ databases">
        <authorList>
            <person name="Sun Q."/>
            <person name="Zhou Y."/>
        </authorList>
    </citation>
    <scope>NUCLEOTIDE SEQUENCE</scope>
    <source>
        <strain evidence="1">CGMCC 1.15095</strain>
    </source>
</reference>
<proteinExistence type="predicted"/>
<organism evidence="1 2">
    <name type="scientific">Novosphingobium endophyticum</name>
    <dbReference type="NCBI Taxonomy" id="1955250"/>
    <lineage>
        <taxon>Bacteria</taxon>
        <taxon>Pseudomonadati</taxon>
        <taxon>Pseudomonadota</taxon>
        <taxon>Alphaproteobacteria</taxon>
        <taxon>Sphingomonadales</taxon>
        <taxon>Sphingomonadaceae</taxon>
        <taxon>Novosphingobium</taxon>
    </lineage>
</organism>
<keyword evidence="2" id="KW-1185">Reference proteome</keyword>
<comment type="caution">
    <text evidence="1">The sequence shown here is derived from an EMBL/GenBank/DDBJ whole genome shotgun (WGS) entry which is preliminary data.</text>
</comment>
<dbReference type="AlphaFoldDB" id="A0A916X618"/>
<evidence type="ECO:0000313" key="1">
    <source>
        <dbReference type="EMBL" id="GGC12723.1"/>
    </source>
</evidence>
<dbReference type="EMBL" id="BMHK01000034">
    <property type="protein sequence ID" value="GGC12723.1"/>
    <property type="molecule type" value="Genomic_DNA"/>
</dbReference>